<dbReference type="Proteomes" id="UP000000812">
    <property type="component" value="Chromosome"/>
</dbReference>
<protein>
    <submittedName>
        <fullName evidence="1">Uncharacterized protein</fullName>
    </submittedName>
</protein>
<dbReference type="HOGENOM" id="CLU_3406167_0_0_6"/>
<dbReference type="EMBL" id="AE003849">
    <property type="protein sequence ID" value="AAF85473.1"/>
    <property type="molecule type" value="Genomic_DNA"/>
</dbReference>
<evidence type="ECO:0000313" key="2">
    <source>
        <dbReference type="Proteomes" id="UP000000812"/>
    </source>
</evidence>
<name>Q9PA44_XYLFA</name>
<gene>
    <name evidence="1" type="ordered locus">XF_2676</name>
</gene>
<proteinExistence type="predicted"/>
<accession>Q9PA44</accession>
<reference evidence="1 2" key="1">
    <citation type="journal article" date="2000" name="Nature">
        <title>The genome sequence of the plant pathogen Xylella fastidiosa.</title>
        <authorList>
            <person name="Simpson A.J."/>
            <person name="Reinach F.C."/>
            <person name="Arruda P."/>
            <person name="Abreu F.A."/>
            <person name="Acencio M."/>
            <person name="Alvarenga R."/>
            <person name="Alves L.M."/>
            <person name="Araya J.E."/>
            <person name="Baia G.S."/>
            <person name="Baptista C.S."/>
            <person name="Barros M.H."/>
            <person name="Bonaccorsi E.D."/>
            <person name="Bordin S."/>
            <person name="Bove J.M."/>
            <person name="Briones M.R."/>
            <person name="Bueno M.R."/>
            <person name="Camargo A.A."/>
            <person name="Camargo L.E."/>
            <person name="Carraro D.M."/>
            <person name="Carrer H."/>
            <person name="Colauto N.B."/>
            <person name="Colombo C."/>
            <person name="Costa F.F."/>
            <person name="Costa M.C."/>
            <person name="Costa-Neto C.M."/>
            <person name="Coutinho L.L."/>
            <person name="Cristofani M."/>
            <person name="Dias-Neto E."/>
            <person name="Docena C."/>
            <person name="El-Dorry H."/>
            <person name="Facincani A.P."/>
            <person name="Ferreira A.J."/>
            <person name="Ferreira V.C."/>
            <person name="Ferro J.A."/>
            <person name="Fraga J.S."/>
            <person name="Franca S.C."/>
            <person name="Franco M.C."/>
            <person name="Frohme M."/>
            <person name="Furlan L.R."/>
            <person name="Garnier M."/>
            <person name="Goldman G.H."/>
            <person name="Goldman M.H."/>
            <person name="Gomes S.L."/>
            <person name="Gruber A."/>
            <person name="Ho P.L."/>
            <person name="Hoheisel J.D."/>
            <person name="Junqueira M.L."/>
            <person name="Kemper E.L."/>
            <person name="Kitajima J.P."/>
            <person name="Krieger J.E."/>
            <person name="Kuramae E.E."/>
            <person name="Laigret F."/>
            <person name="Lambais M.R."/>
            <person name="Leite L.C."/>
            <person name="Lemos E.G."/>
            <person name="Lemos M.V."/>
            <person name="Lopes S.A."/>
            <person name="Lopes C.R."/>
            <person name="Machado J.A."/>
            <person name="Machado M.A."/>
            <person name="Madeira A.M."/>
            <person name="Madeira H.M."/>
            <person name="Marino C.L."/>
            <person name="Marques M.V."/>
            <person name="Martins E.A."/>
            <person name="Martins E.M."/>
            <person name="Matsukuma A.Y."/>
            <person name="Menck C.F."/>
            <person name="Miracca E.C."/>
            <person name="Miyaki C.Y."/>
            <person name="Monteriro-Vitorello C.B."/>
            <person name="Moon D.H."/>
            <person name="Nagai M.A."/>
            <person name="Nascimento A.L."/>
            <person name="Netto L.E."/>
            <person name="Nhani A.Jr."/>
            <person name="Nobrega F.G."/>
            <person name="Nunes L.R."/>
            <person name="Oliveira M.A."/>
            <person name="de Oliveira M.C."/>
            <person name="de Oliveira R.C."/>
            <person name="Palmieri D.A."/>
            <person name="Paris A."/>
            <person name="Peixoto B.R."/>
            <person name="Pereira G.A."/>
            <person name="Pereira H.A.Jr."/>
            <person name="Pesquero J.B."/>
            <person name="Quaggio R.B."/>
            <person name="Roberto P.G."/>
            <person name="Rodrigues V."/>
            <person name="de M Rosa A.J."/>
            <person name="de Rosa V.E.Jr."/>
            <person name="de Sa R.G."/>
            <person name="Santelli R.V."/>
            <person name="Sawasaki H.E."/>
            <person name="da Silva A.C."/>
            <person name="da Silva A.M."/>
            <person name="da Silva F.R."/>
            <person name="da Silva W.A.Jr."/>
            <person name="da Silveira J.F."/>
            <person name="Silvestri M.L."/>
            <person name="Siqueira W.J."/>
            <person name="de Souza A.A."/>
            <person name="de Souza A.P."/>
            <person name="Terenzi M.F."/>
            <person name="Truffi D."/>
            <person name="Tsai S.M."/>
            <person name="Tsuhako M.H."/>
            <person name="Vallada H."/>
            <person name="Van Sluys M.A."/>
            <person name="Verjovski-Almeida S."/>
            <person name="Vettore A.L."/>
            <person name="Zago M.A."/>
            <person name="Zatz M."/>
            <person name="Meidanis J."/>
            <person name="Setubal J.C."/>
        </authorList>
    </citation>
    <scope>NUCLEOTIDE SEQUENCE [LARGE SCALE GENOMIC DNA]</scope>
    <source>
        <strain evidence="1 2">9a5c</strain>
    </source>
</reference>
<organism evidence="1 2">
    <name type="scientific">Xylella fastidiosa (strain 9a5c)</name>
    <dbReference type="NCBI Taxonomy" id="160492"/>
    <lineage>
        <taxon>Bacteria</taxon>
        <taxon>Pseudomonadati</taxon>
        <taxon>Pseudomonadota</taxon>
        <taxon>Gammaproteobacteria</taxon>
        <taxon>Lysobacterales</taxon>
        <taxon>Lysobacteraceae</taxon>
        <taxon>Xylella</taxon>
    </lineage>
</organism>
<sequence length="30" mass="3525">MTAMTVGRWEIAFKVGQLHVEYFYQVSGYL</sequence>
<evidence type="ECO:0000313" key="1">
    <source>
        <dbReference type="EMBL" id="AAF85473.1"/>
    </source>
</evidence>
<dbReference type="PIR" id="G82528">
    <property type="entry name" value="G82528"/>
</dbReference>
<dbReference type="AlphaFoldDB" id="Q9PA44"/>
<dbReference type="KEGG" id="xfa:XF_2676"/>